<feature type="region of interest" description="Disordered" evidence="4">
    <location>
        <begin position="1"/>
        <end position="20"/>
    </location>
</feature>
<protein>
    <submittedName>
        <fullName evidence="5">4-aminobutyrate aminotransferase</fullName>
    </submittedName>
</protein>
<dbReference type="InterPro" id="IPR049704">
    <property type="entry name" value="Aminotrans_3_PPA_site"/>
</dbReference>
<keyword evidence="6" id="KW-1185">Reference proteome</keyword>
<dbReference type="RefSeq" id="WP_090034499.1">
    <property type="nucleotide sequence ID" value="NZ_BONM01000028.1"/>
</dbReference>
<dbReference type="Pfam" id="PF00202">
    <property type="entry name" value="Aminotran_3"/>
    <property type="match status" value="1"/>
</dbReference>
<dbReference type="EMBL" id="FOKA01000018">
    <property type="protein sequence ID" value="SFB37208.1"/>
    <property type="molecule type" value="Genomic_DNA"/>
</dbReference>
<dbReference type="PANTHER" id="PTHR45688">
    <property type="match status" value="1"/>
</dbReference>
<evidence type="ECO:0000256" key="4">
    <source>
        <dbReference type="SAM" id="MobiDB-lite"/>
    </source>
</evidence>
<evidence type="ECO:0000313" key="5">
    <source>
        <dbReference type="EMBL" id="SFB37208.1"/>
    </source>
</evidence>
<name>A0A1I1AL55_9CELL</name>
<evidence type="ECO:0000256" key="2">
    <source>
        <dbReference type="ARBA" id="ARBA00022898"/>
    </source>
</evidence>
<dbReference type="Gene3D" id="3.40.640.10">
    <property type="entry name" value="Type I PLP-dependent aspartate aminotransferase-like (Major domain)"/>
    <property type="match status" value="1"/>
</dbReference>
<evidence type="ECO:0000256" key="3">
    <source>
        <dbReference type="RuleBase" id="RU003560"/>
    </source>
</evidence>
<dbReference type="InterPro" id="IPR015422">
    <property type="entry name" value="PyrdxlP-dep_Trfase_small"/>
</dbReference>
<dbReference type="GO" id="GO:0008483">
    <property type="term" value="F:transaminase activity"/>
    <property type="evidence" value="ECO:0007669"/>
    <property type="project" value="UniProtKB-KW"/>
</dbReference>
<keyword evidence="5" id="KW-0032">Aminotransferase</keyword>
<evidence type="ECO:0000313" key="6">
    <source>
        <dbReference type="Proteomes" id="UP000199012"/>
    </source>
</evidence>
<dbReference type="STRING" id="988821.SAMN05421867_11840"/>
<comment type="similarity">
    <text evidence="1 3">Belongs to the class-III pyridoxal-phosphate-dependent aminotransferase family.</text>
</comment>
<dbReference type="CDD" id="cd00610">
    <property type="entry name" value="OAT_like"/>
    <property type="match status" value="1"/>
</dbReference>
<dbReference type="Gene3D" id="3.90.1150.10">
    <property type="entry name" value="Aspartate Aminotransferase, domain 1"/>
    <property type="match status" value="1"/>
</dbReference>
<dbReference type="InterPro" id="IPR005814">
    <property type="entry name" value="Aminotrans_3"/>
</dbReference>
<dbReference type="AlphaFoldDB" id="A0A1I1AL55"/>
<dbReference type="OrthoDB" id="3246809at2"/>
<accession>A0A1I1AL55</accession>
<dbReference type="PROSITE" id="PS00600">
    <property type="entry name" value="AA_TRANSFER_CLASS_3"/>
    <property type="match status" value="1"/>
</dbReference>
<gene>
    <name evidence="5" type="ORF">SAMN05421867_11840</name>
</gene>
<organism evidence="5 6">
    <name type="scientific">Cellulomonas marina</name>
    <dbReference type="NCBI Taxonomy" id="988821"/>
    <lineage>
        <taxon>Bacteria</taxon>
        <taxon>Bacillati</taxon>
        <taxon>Actinomycetota</taxon>
        <taxon>Actinomycetes</taxon>
        <taxon>Micrococcales</taxon>
        <taxon>Cellulomonadaceae</taxon>
        <taxon>Cellulomonas</taxon>
    </lineage>
</organism>
<dbReference type="InterPro" id="IPR015424">
    <property type="entry name" value="PyrdxlP-dep_Trfase"/>
</dbReference>
<dbReference type="Proteomes" id="UP000199012">
    <property type="component" value="Unassembled WGS sequence"/>
</dbReference>
<keyword evidence="2 3" id="KW-0663">Pyridoxal phosphate</keyword>
<dbReference type="SUPFAM" id="SSF53383">
    <property type="entry name" value="PLP-dependent transferases"/>
    <property type="match status" value="1"/>
</dbReference>
<evidence type="ECO:0000256" key="1">
    <source>
        <dbReference type="ARBA" id="ARBA00008954"/>
    </source>
</evidence>
<reference evidence="5 6" key="1">
    <citation type="submission" date="2016-10" db="EMBL/GenBank/DDBJ databases">
        <authorList>
            <person name="de Groot N.N."/>
        </authorList>
    </citation>
    <scope>NUCLEOTIDE SEQUENCE [LARGE SCALE GENOMIC DNA]</scope>
    <source>
        <strain evidence="5 6">CGMCC 4.6945</strain>
    </source>
</reference>
<dbReference type="PIRSF" id="PIRSF000521">
    <property type="entry name" value="Transaminase_4ab_Lys_Orn"/>
    <property type="match status" value="1"/>
</dbReference>
<sequence>MAQLSSIMDTNAFRPDAPGTAADERTLAMTRRRAELLGPAYRLFYSHPVHLVRGEGSHVWDADGRRYLDVYNNVVSLGHCHPAVVEAVHRQMQVLNTHTRYLHEAILRYAEDLLVTMPTPSEGQRVGHVMFQCTGSESNDLAIRVARAATGHQGVIVTTEAYHGATDLTAQVSPALGSGVVIGDFVRLVAAPDPYREGEGAAARFVADVVAAAADLDAAGLGVAALLVDSIFSSDGVQPGPAGALQGAVDAVHAAGGLFVADEVQPGFARTGEAFWGFARHTPDADVVTTGKPMGNGIPVAGMAARPDVLAAFAERFPYFNTFGGNPVSIAAAQAVLDTLRAEDLQGRALKLGGRLLEELRGLGARHEAVGDVRGAGLFVGLELVTDRATRTPDRALALRVVDELRERGVLTSVAGPGGNVLKLRPALTFAEADIDWLVGALDDTLTALRA</sequence>
<dbReference type="PANTHER" id="PTHR45688:SF13">
    <property type="entry name" value="ALANINE--GLYOXYLATE AMINOTRANSFERASE 2-LIKE"/>
    <property type="match status" value="1"/>
</dbReference>
<dbReference type="GO" id="GO:0030170">
    <property type="term" value="F:pyridoxal phosphate binding"/>
    <property type="evidence" value="ECO:0007669"/>
    <property type="project" value="InterPro"/>
</dbReference>
<keyword evidence="5" id="KW-0808">Transferase</keyword>
<proteinExistence type="inferred from homology"/>
<dbReference type="InterPro" id="IPR015421">
    <property type="entry name" value="PyrdxlP-dep_Trfase_major"/>
</dbReference>